<evidence type="ECO:0000313" key="3">
    <source>
        <dbReference type="Proteomes" id="UP000291949"/>
    </source>
</evidence>
<comment type="caution">
    <text evidence="2">The sequence shown here is derived from an EMBL/GenBank/DDBJ whole genome shotgun (WGS) entry which is preliminary data.</text>
</comment>
<reference evidence="2 3" key="1">
    <citation type="journal article" date="2019" name="Sci. Transl. Med.">
        <title>Quorum sensing between bacterial species on the skin protects against epidermal injury in atopic dermatitis.</title>
        <authorList>
            <person name="Williams M.R."/>
        </authorList>
    </citation>
    <scope>NUCLEOTIDE SEQUENCE [LARGE SCALE GENOMIC DNA]</scope>
    <source>
        <strain evidence="2 3">H8</strain>
    </source>
</reference>
<proteinExistence type="predicted"/>
<evidence type="ECO:0000313" key="2">
    <source>
        <dbReference type="EMBL" id="TBW72737.1"/>
    </source>
</evidence>
<name>A0A7Z8E1Q2_STACP</name>
<sequence length="36" mass="4084">MAQSKNELYLRRLHSLLGVIPIGAFLIVHLMVNHQA</sequence>
<dbReference type="InterPro" id="IPR034804">
    <property type="entry name" value="SQR/QFR_C/D"/>
</dbReference>
<keyword evidence="1" id="KW-1133">Transmembrane helix</keyword>
<dbReference type="GO" id="GO:0016020">
    <property type="term" value="C:membrane"/>
    <property type="evidence" value="ECO:0007669"/>
    <property type="project" value="InterPro"/>
</dbReference>
<keyword evidence="1" id="KW-0812">Transmembrane</keyword>
<keyword evidence="1" id="KW-0472">Membrane</keyword>
<feature type="transmembrane region" description="Helical" evidence="1">
    <location>
        <begin position="12"/>
        <end position="32"/>
    </location>
</feature>
<dbReference type="Gene3D" id="1.20.1300.10">
    <property type="entry name" value="Fumarate reductase/succinate dehydrogenase, transmembrane subunit"/>
    <property type="match status" value="1"/>
</dbReference>
<accession>A0A7Z8E1Q2</accession>
<feature type="non-terminal residue" evidence="2">
    <location>
        <position position="36"/>
    </location>
</feature>
<dbReference type="SUPFAM" id="SSF81343">
    <property type="entry name" value="Fumarate reductase respiratory complex transmembrane subunits"/>
    <property type="match status" value="1"/>
</dbReference>
<protein>
    <submittedName>
        <fullName evidence="2">Succinate dehydrogenase</fullName>
    </submittedName>
</protein>
<evidence type="ECO:0000256" key="1">
    <source>
        <dbReference type="SAM" id="Phobius"/>
    </source>
</evidence>
<gene>
    <name evidence="2" type="ORF">EQ811_14260</name>
</gene>
<dbReference type="AlphaFoldDB" id="A0A7Z8E1Q2"/>
<dbReference type="Proteomes" id="UP000291949">
    <property type="component" value="Unassembled WGS sequence"/>
</dbReference>
<organism evidence="2 3">
    <name type="scientific">Staphylococcus capitis</name>
    <dbReference type="NCBI Taxonomy" id="29388"/>
    <lineage>
        <taxon>Bacteria</taxon>
        <taxon>Bacillati</taxon>
        <taxon>Bacillota</taxon>
        <taxon>Bacilli</taxon>
        <taxon>Bacillales</taxon>
        <taxon>Staphylococcaceae</taxon>
        <taxon>Staphylococcus</taxon>
    </lineage>
</organism>
<dbReference type="EMBL" id="SCHC01000330">
    <property type="protein sequence ID" value="TBW72737.1"/>
    <property type="molecule type" value="Genomic_DNA"/>
</dbReference>